<organism evidence="6 7">
    <name type="scientific">Salininema proteolyticum</name>
    <dbReference type="NCBI Taxonomy" id="1607685"/>
    <lineage>
        <taxon>Bacteria</taxon>
        <taxon>Bacillati</taxon>
        <taxon>Actinomycetota</taxon>
        <taxon>Actinomycetes</taxon>
        <taxon>Glycomycetales</taxon>
        <taxon>Glycomycetaceae</taxon>
        <taxon>Salininema</taxon>
    </lineage>
</organism>
<comment type="caution">
    <text evidence="6">The sequence shown here is derived from an EMBL/GenBank/DDBJ whole genome shotgun (WGS) entry which is preliminary data.</text>
</comment>
<accession>A0ABV8TUN0</accession>
<name>A0ABV8TUN0_9ACTN</name>
<evidence type="ECO:0000256" key="5">
    <source>
        <dbReference type="SAM" id="Phobius"/>
    </source>
</evidence>
<comment type="subcellular location">
    <subcellularLocation>
        <location evidence="1">Membrane</location>
        <topology evidence="1">Multi-pass membrane protein</topology>
    </subcellularLocation>
</comment>
<feature type="transmembrane region" description="Helical" evidence="5">
    <location>
        <begin position="182"/>
        <end position="206"/>
    </location>
</feature>
<evidence type="ECO:0000313" key="7">
    <source>
        <dbReference type="Proteomes" id="UP001595823"/>
    </source>
</evidence>
<dbReference type="RefSeq" id="WP_380618044.1">
    <property type="nucleotide sequence ID" value="NZ_JBHSDK010000003.1"/>
</dbReference>
<feature type="transmembrane region" description="Helical" evidence="5">
    <location>
        <begin position="75"/>
        <end position="92"/>
    </location>
</feature>
<evidence type="ECO:0000313" key="6">
    <source>
        <dbReference type="EMBL" id="MFC4334312.1"/>
    </source>
</evidence>
<feature type="transmembrane region" description="Helical" evidence="5">
    <location>
        <begin position="124"/>
        <end position="144"/>
    </location>
</feature>
<dbReference type="EMBL" id="JBHSDK010000003">
    <property type="protein sequence ID" value="MFC4334312.1"/>
    <property type="molecule type" value="Genomic_DNA"/>
</dbReference>
<dbReference type="Pfam" id="PF03006">
    <property type="entry name" value="HlyIII"/>
    <property type="match status" value="1"/>
</dbReference>
<reference evidence="7" key="1">
    <citation type="journal article" date="2019" name="Int. J. Syst. Evol. Microbiol.">
        <title>The Global Catalogue of Microorganisms (GCM) 10K type strain sequencing project: providing services to taxonomists for standard genome sequencing and annotation.</title>
        <authorList>
            <consortium name="The Broad Institute Genomics Platform"/>
            <consortium name="The Broad Institute Genome Sequencing Center for Infectious Disease"/>
            <person name="Wu L."/>
            <person name="Ma J."/>
        </authorList>
    </citation>
    <scope>NUCLEOTIDE SEQUENCE [LARGE SCALE GENOMIC DNA]</scope>
    <source>
        <strain evidence="7">IBRC-M 10908</strain>
    </source>
</reference>
<sequence>MRPRYRGVLHLVALPLALAAGLALTALAPTVEARLATAVFTATSACLFGVSALYHRSHVSPAAALRLKRLDHANIYLAIAGTYTPVAALALSGTTRTVILAVVWAGAGAGVVFRVFWPGAPRALYTGLYIALGWTILPVLPALVDSAGTLPVALLLAGGVLYTLGAVVYARKSPDPVPDVFGFHEVFHAFTVAAWAAQFSAVALVVSGL</sequence>
<evidence type="ECO:0000256" key="3">
    <source>
        <dbReference type="ARBA" id="ARBA00022989"/>
    </source>
</evidence>
<keyword evidence="2 5" id="KW-0812">Transmembrane</keyword>
<dbReference type="InterPro" id="IPR004254">
    <property type="entry name" value="AdipoR/HlyIII-related"/>
</dbReference>
<keyword evidence="3 5" id="KW-1133">Transmembrane helix</keyword>
<evidence type="ECO:0000256" key="2">
    <source>
        <dbReference type="ARBA" id="ARBA00022692"/>
    </source>
</evidence>
<gene>
    <name evidence="6" type="ORF">ACFPET_03770</name>
</gene>
<feature type="transmembrane region" description="Helical" evidence="5">
    <location>
        <begin position="98"/>
        <end position="117"/>
    </location>
</feature>
<dbReference type="Proteomes" id="UP001595823">
    <property type="component" value="Unassembled WGS sequence"/>
</dbReference>
<keyword evidence="7" id="KW-1185">Reference proteome</keyword>
<keyword evidence="4 5" id="KW-0472">Membrane</keyword>
<protein>
    <submittedName>
        <fullName evidence="6">Hemolysin III family protein</fullName>
    </submittedName>
</protein>
<feature type="transmembrane region" description="Helical" evidence="5">
    <location>
        <begin position="150"/>
        <end position="170"/>
    </location>
</feature>
<feature type="transmembrane region" description="Helical" evidence="5">
    <location>
        <begin position="35"/>
        <end position="54"/>
    </location>
</feature>
<proteinExistence type="predicted"/>
<evidence type="ECO:0000256" key="1">
    <source>
        <dbReference type="ARBA" id="ARBA00004141"/>
    </source>
</evidence>
<dbReference type="PANTHER" id="PTHR20855">
    <property type="entry name" value="ADIPOR/PROGESTIN RECEPTOR-RELATED"/>
    <property type="match status" value="1"/>
</dbReference>
<dbReference type="PANTHER" id="PTHR20855:SF3">
    <property type="entry name" value="LD03007P"/>
    <property type="match status" value="1"/>
</dbReference>
<evidence type="ECO:0000256" key="4">
    <source>
        <dbReference type="ARBA" id="ARBA00023136"/>
    </source>
</evidence>